<sequence length="53" mass="6136">MGRTPGWPDERDGVYQEREPGHEVACCLVCVLLFFFGLMAWVVWDLTHTPWLA</sequence>
<comment type="caution">
    <text evidence="2">The sequence shown here is derived from an EMBL/GenBank/DDBJ whole genome shotgun (WGS) entry which is preliminary data.</text>
</comment>
<keyword evidence="1" id="KW-0472">Membrane</keyword>
<feature type="transmembrane region" description="Helical" evidence="1">
    <location>
        <begin position="24"/>
        <end position="44"/>
    </location>
</feature>
<dbReference type="RefSeq" id="WP_344376678.1">
    <property type="nucleotide sequence ID" value="NZ_BAAASQ010000014.1"/>
</dbReference>
<reference evidence="3" key="1">
    <citation type="journal article" date="2019" name="Int. J. Syst. Evol. Microbiol.">
        <title>The Global Catalogue of Microorganisms (GCM) 10K type strain sequencing project: providing services to taxonomists for standard genome sequencing and annotation.</title>
        <authorList>
            <consortium name="The Broad Institute Genomics Platform"/>
            <consortium name="The Broad Institute Genome Sequencing Center for Infectious Disease"/>
            <person name="Wu L."/>
            <person name="Ma J."/>
        </authorList>
    </citation>
    <scope>NUCLEOTIDE SEQUENCE [LARGE SCALE GENOMIC DNA]</scope>
    <source>
        <strain evidence="3">CCM 7224</strain>
    </source>
</reference>
<gene>
    <name evidence="2" type="ORF">ACFPFX_31430</name>
</gene>
<evidence type="ECO:0000313" key="2">
    <source>
        <dbReference type="EMBL" id="MFC4960816.1"/>
    </source>
</evidence>
<keyword evidence="1" id="KW-0812">Transmembrane</keyword>
<accession>A0ABV9UWA0</accession>
<organism evidence="2 3">
    <name type="scientific">Streptomyces mauvecolor</name>
    <dbReference type="NCBI Taxonomy" id="58345"/>
    <lineage>
        <taxon>Bacteria</taxon>
        <taxon>Bacillati</taxon>
        <taxon>Actinomycetota</taxon>
        <taxon>Actinomycetes</taxon>
        <taxon>Kitasatosporales</taxon>
        <taxon>Streptomycetaceae</taxon>
        <taxon>Streptomyces</taxon>
    </lineage>
</organism>
<evidence type="ECO:0000256" key="1">
    <source>
        <dbReference type="SAM" id="Phobius"/>
    </source>
</evidence>
<dbReference type="EMBL" id="JBHSIZ010000041">
    <property type="protein sequence ID" value="MFC4960816.1"/>
    <property type="molecule type" value="Genomic_DNA"/>
</dbReference>
<keyword evidence="3" id="KW-1185">Reference proteome</keyword>
<keyword evidence="1" id="KW-1133">Transmembrane helix</keyword>
<name>A0ABV9UWA0_9ACTN</name>
<dbReference type="Proteomes" id="UP001595834">
    <property type="component" value="Unassembled WGS sequence"/>
</dbReference>
<protein>
    <submittedName>
        <fullName evidence="2">Uncharacterized protein</fullName>
    </submittedName>
</protein>
<evidence type="ECO:0000313" key="3">
    <source>
        <dbReference type="Proteomes" id="UP001595834"/>
    </source>
</evidence>
<proteinExistence type="predicted"/>